<feature type="coiled-coil region" evidence="3">
    <location>
        <begin position="247"/>
        <end position="374"/>
    </location>
</feature>
<feature type="domain" description="Dynein regulatory complex protein 1 C-terminal" evidence="6">
    <location>
        <begin position="696"/>
        <end position="755"/>
    </location>
</feature>
<protein>
    <submittedName>
        <fullName evidence="7">Dynein regulatory complex protein 1</fullName>
    </submittedName>
</protein>
<feature type="compositionally biased region" description="Acidic residues" evidence="4">
    <location>
        <begin position="1"/>
        <end position="10"/>
    </location>
</feature>
<evidence type="ECO:0000313" key="8">
    <source>
        <dbReference type="Proteomes" id="UP001152320"/>
    </source>
</evidence>
<dbReference type="GO" id="GO:0060285">
    <property type="term" value="P:cilium-dependent cell motility"/>
    <property type="evidence" value="ECO:0007669"/>
    <property type="project" value="TreeGrafter"/>
</dbReference>
<dbReference type="GO" id="GO:0070286">
    <property type="term" value="P:axonemal dynein complex assembly"/>
    <property type="evidence" value="ECO:0007669"/>
    <property type="project" value="InterPro"/>
</dbReference>
<feature type="coiled-coil region" evidence="3">
    <location>
        <begin position="178"/>
        <end position="223"/>
    </location>
</feature>
<dbReference type="PANTHER" id="PTHR21625:SF1">
    <property type="entry name" value="DYNEIN REGULATORY COMPLEX PROTEIN 1"/>
    <property type="match status" value="1"/>
</dbReference>
<feature type="region of interest" description="Disordered" evidence="4">
    <location>
        <begin position="1"/>
        <end position="25"/>
    </location>
</feature>
<feature type="compositionally biased region" description="Basic and acidic residues" evidence="4">
    <location>
        <begin position="37"/>
        <end position="69"/>
    </location>
</feature>
<keyword evidence="8" id="KW-1185">Reference proteome</keyword>
<dbReference type="EMBL" id="JAIZAY010000022">
    <property type="protein sequence ID" value="KAJ8020659.1"/>
    <property type="molecule type" value="Genomic_DNA"/>
</dbReference>
<evidence type="ECO:0000256" key="2">
    <source>
        <dbReference type="ARBA" id="ARBA00023054"/>
    </source>
</evidence>
<evidence type="ECO:0000256" key="3">
    <source>
        <dbReference type="SAM" id="Coils"/>
    </source>
</evidence>
<dbReference type="AlphaFoldDB" id="A0A9Q1BD34"/>
<evidence type="ECO:0000256" key="4">
    <source>
        <dbReference type="SAM" id="MobiDB-lite"/>
    </source>
</evidence>
<evidence type="ECO:0000256" key="1">
    <source>
        <dbReference type="ARBA" id="ARBA00009688"/>
    </source>
</evidence>
<comment type="similarity">
    <text evidence="1">Belongs to the DRC1 family.</text>
</comment>
<dbReference type="InterPro" id="IPR029440">
    <property type="entry name" value="DRC1_C"/>
</dbReference>
<dbReference type="Proteomes" id="UP001152320">
    <property type="component" value="Chromosome 22"/>
</dbReference>
<feature type="region of interest" description="Disordered" evidence="4">
    <location>
        <begin position="37"/>
        <end position="72"/>
    </location>
</feature>
<evidence type="ECO:0000259" key="5">
    <source>
        <dbReference type="Pfam" id="PF14772"/>
    </source>
</evidence>
<dbReference type="PANTHER" id="PTHR21625">
    <property type="entry name" value="NYD-SP28 PROTEIN"/>
    <property type="match status" value="1"/>
</dbReference>
<keyword evidence="2 3" id="KW-0175">Coiled coil</keyword>
<comment type="caution">
    <text evidence="7">The sequence shown here is derived from an EMBL/GenBank/DDBJ whole genome shotgun (WGS) entry which is preliminary data.</text>
</comment>
<gene>
    <name evidence="7" type="ORF">HOLleu_40309</name>
</gene>
<dbReference type="Pfam" id="PF14775">
    <property type="entry name" value="NYD-SP28_assoc"/>
    <property type="match status" value="1"/>
</dbReference>
<evidence type="ECO:0000313" key="7">
    <source>
        <dbReference type="EMBL" id="KAJ8020659.1"/>
    </source>
</evidence>
<name>A0A9Q1BD34_HOLLE</name>
<feature type="compositionally biased region" description="Polar residues" evidence="4">
    <location>
        <begin position="606"/>
        <end position="640"/>
    </location>
</feature>
<proteinExistence type="inferred from homology"/>
<feature type="region of interest" description="Disordered" evidence="4">
    <location>
        <begin position="456"/>
        <end position="487"/>
    </location>
</feature>
<feature type="compositionally biased region" description="Basic and acidic residues" evidence="4">
    <location>
        <begin position="474"/>
        <end position="485"/>
    </location>
</feature>
<dbReference type="InterPro" id="IPR039750">
    <property type="entry name" value="DRC1/DRC2"/>
</dbReference>
<dbReference type="GO" id="GO:0003352">
    <property type="term" value="P:regulation of cilium movement"/>
    <property type="evidence" value="ECO:0007669"/>
    <property type="project" value="TreeGrafter"/>
</dbReference>
<organism evidence="7 8">
    <name type="scientific">Holothuria leucospilota</name>
    <name type="common">Black long sea cucumber</name>
    <name type="synonym">Mertensiothuria leucospilota</name>
    <dbReference type="NCBI Taxonomy" id="206669"/>
    <lineage>
        <taxon>Eukaryota</taxon>
        <taxon>Metazoa</taxon>
        <taxon>Echinodermata</taxon>
        <taxon>Eleutherozoa</taxon>
        <taxon>Echinozoa</taxon>
        <taxon>Holothuroidea</taxon>
        <taxon>Aspidochirotacea</taxon>
        <taxon>Aspidochirotida</taxon>
        <taxon>Holothuriidae</taxon>
        <taxon>Holothuria</taxon>
    </lineage>
</organism>
<accession>A0A9Q1BD34</accession>
<dbReference type="InterPro" id="IPR039505">
    <property type="entry name" value="DRC1/2_N"/>
</dbReference>
<sequence length="775" mass="88817">MNPHEEEEDNGPSVDSNDSEERIAARRIRIAKRIEAARREAMGEDPNAKKKEDKEEQSKSRKQIEDSRQRLSKLTTDGFELVTNVEVAANSREAQRRAEDEETVRHRVEKLDAEAKASQERFEEITKRWGTASGRNIPQELHDVLMQQKQLCDAMIDEKNKLINDFQMELKANDDQYVKDLKKQAEDIDLMIERMEEQIKNLMKAYRDELTQIEKAFELERRELLDANKRKWEQARQSRGDQELEYMKQRDKRVDDYEQQLQHLRIQDAEEYNQVKIKLETDVQVLEQQLQQMKATYQLNQEKLEYNFQVLKKRDEENTITKSQQKRKLTRLQDAMNNMRVKLAKQEKQYREENQNLADDYKRITEQFKELQKKSKHFQATDTKKFYDVWCMNEEEAKELARKLLEQDRIITEQQLGLPLTPSEDLSFMDNVGPLTSKKSEGASISAHEVLKEVMSTEGSVHNDESDETGVDAGEDRADQADKVSDGATKLSSKAVKSVLELLCDESGFLVESKLNQLLAPLEKNERSLMKMDAIFAALGIDTEEDIHKLASFFLRMRQSVGSVDGTGTQMVESLALPAGEQGGQDTSVAGSLVPAGGETPAASGMVSQSLQTSTVEGQGTSQMDTEQQQTSGNQDETASMLSTSSDAGILIHPNDVFKALRKFAEENKTPVKEKSKYQTFKIISGEERDDSNDTEYWMSFPKVLSEKKEKVWTALLGGLEKYSDTLTERSKLITETDGLRQQNAELRMLLHQYINSKVNQELEIPPTRVLNLDV</sequence>
<evidence type="ECO:0000259" key="6">
    <source>
        <dbReference type="Pfam" id="PF14775"/>
    </source>
</evidence>
<reference evidence="7" key="1">
    <citation type="submission" date="2021-10" db="EMBL/GenBank/DDBJ databases">
        <title>Tropical sea cucumber genome reveals ecological adaptation and Cuvierian tubules defense mechanism.</title>
        <authorList>
            <person name="Chen T."/>
        </authorList>
    </citation>
    <scope>NUCLEOTIDE SEQUENCE</scope>
    <source>
        <strain evidence="7">Nanhai2018</strain>
        <tissue evidence="7">Muscle</tissue>
    </source>
</reference>
<feature type="region of interest" description="Disordered" evidence="4">
    <location>
        <begin position="580"/>
        <end position="640"/>
    </location>
</feature>
<dbReference type="OrthoDB" id="10260459at2759"/>
<feature type="domain" description="Dynein regulatory complex protein 1/2 N-terminal" evidence="5">
    <location>
        <begin position="87"/>
        <end position="188"/>
    </location>
</feature>
<dbReference type="Pfam" id="PF14772">
    <property type="entry name" value="NYD-SP28"/>
    <property type="match status" value="1"/>
</dbReference>
<dbReference type="GO" id="GO:0005858">
    <property type="term" value="C:axonemal dynein complex"/>
    <property type="evidence" value="ECO:0007669"/>
    <property type="project" value="InterPro"/>
</dbReference>